<feature type="compositionally biased region" description="Low complexity" evidence="1">
    <location>
        <begin position="61"/>
        <end position="104"/>
    </location>
</feature>
<feature type="region of interest" description="Disordered" evidence="1">
    <location>
        <begin position="47"/>
        <end position="104"/>
    </location>
</feature>
<evidence type="ECO:0000256" key="1">
    <source>
        <dbReference type="SAM" id="MobiDB-lite"/>
    </source>
</evidence>
<organism evidence="3 4">
    <name type="scientific">[Mycobacterium] holstebronense</name>
    <dbReference type="NCBI Taxonomy" id="3064288"/>
    <lineage>
        <taxon>Bacteria</taxon>
        <taxon>Bacillati</taxon>
        <taxon>Actinomycetota</taxon>
        <taxon>Actinomycetes</taxon>
        <taxon>Mycobacteriales</taxon>
        <taxon>Mycobacteriaceae</taxon>
        <taxon>Mycolicibacterium</taxon>
    </lineage>
</organism>
<proteinExistence type="predicted"/>
<accession>A0ABM9LEK5</accession>
<protein>
    <submittedName>
        <fullName evidence="3">Uncharacterized protein</fullName>
    </submittedName>
</protein>
<name>A0ABM9LEK5_9MYCO</name>
<evidence type="ECO:0000313" key="3">
    <source>
        <dbReference type="EMBL" id="CAJ1497762.1"/>
    </source>
</evidence>
<keyword evidence="4" id="KW-1185">Reference proteome</keyword>
<dbReference type="Proteomes" id="UP001190464">
    <property type="component" value="Chromosome"/>
</dbReference>
<feature type="chain" id="PRO_5047084409" evidence="2">
    <location>
        <begin position="25"/>
        <end position="104"/>
    </location>
</feature>
<evidence type="ECO:0000256" key="2">
    <source>
        <dbReference type="SAM" id="SignalP"/>
    </source>
</evidence>
<keyword evidence="2" id="KW-0732">Signal</keyword>
<feature type="signal peptide" evidence="2">
    <location>
        <begin position="1"/>
        <end position="24"/>
    </location>
</feature>
<sequence length="104" mass="10231">MVKAGAVCVGLATFALAVSGPAGADPANPSPSPSDCIANASAVCNAGPYGPDSLTNPANINSPLNPANPDNPANPMNPANPESPMNPMNPANPASPMNPMNQAQ</sequence>
<evidence type="ECO:0000313" key="4">
    <source>
        <dbReference type="Proteomes" id="UP001190464"/>
    </source>
</evidence>
<gene>
    <name evidence="3" type="ORF">MU0102_000548</name>
</gene>
<reference evidence="3 4" key="1">
    <citation type="submission" date="2023-08" db="EMBL/GenBank/DDBJ databases">
        <authorList>
            <person name="Folkvardsen B D."/>
            <person name="Norman A."/>
        </authorList>
    </citation>
    <scope>NUCLEOTIDE SEQUENCE [LARGE SCALE GENOMIC DNA]</scope>
    <source>
        <strain evidence="3 4">Mu0102</strain>
    </source>
</reference>
<dbReference type="EMBL" id="OY726398">
    <property type="protein sequence ID" value="CAJ1497762.1"/>
    <property type="molecule type" value="Genomic_DNA"/>
</dbReference>